<protein>
    <recommendedName>
        <fullName evidence="2">GRIP domain-containing protein</fullName>
    </recommendedName>
</protein>
<organism evidence="3 4">
    <name type="scientific">Blepharisma stoltei</name>
    <dbReference type="NCBI Taxonomy" id="1481888"/>
    <lineage>
        <taxon>Eukaryota</taxon>
        <taxon>Sar</taxon>
        <taxon>Alveolata</taxon>
        <taxon>Ciliophora</taxon>
        <taxon>Postciliodesmatophora</taxon>
        <taxon>Heterotrichea</taxon>
        <taxon>Heterotrichida</taxon>
        <taxon>Blepharismidae</taxon>
        <taxon>Blepharisma</taxon>
    </lineage>
</organism>
<dbReference type="EMBL" id="CAJZBQ010000033">
    <property type="protein sequence ID" value="CAG9323148.1"/>
    <property type="molecule type" value="Genomic_DNA"/>
</dbReference>
<dbReference type="Gene3D" id="1.10.220.60">
    <property type="entry name" value="GRIP domain"/>
    <property type="match status" value="1"/>
</dbReference>
<name>A0AAU9JBL6_9CILI</name>
<accession>A0AAU9JBL6</accession>
<feature type="coiled-coil region" evidence="1">
    <location>
        <begin position="95"/>
        <end position="273"/>
    </location>
</feature>
<dbReference type="AlphaFoldDB" id="A0AAU9JBL6"/>
<proteinExistence type="predicted"/>
<gene>
    <name evidence="3" type="ORF">BSTOLATCC_MIC33050</name>
</gene>
<dbReference type="InterPro" id="IPR000237">
    <property type="entry name" value="GRIP_dom"/>
</dbReference>
<sequence length="419" mass="48971">MAEEPDYPTLLNVLKEKNKEVKNLQKKVERLEERYVSKHRENGDLLSDREALINFAQTVLDRSIQRDFGGCKAEELESLWASKEEEQKRLIRTMSQSSTDEIQKLKGELSRLKESLRVKEQETAEFRALEEQHSVVLSQMDEIRGEAEYLEKQIENLKVENARLRAQQEEATKNKTNSLIAALEQRPPTFSDDVPKLQKLLADAQARISFLESEVNQKETNEDKEVEYLDSIQQLNQEKHRHESLIKELEDQLSDTKNDFQEHRKRAQKLVLEKDQTIDRLKLKIKEFEKPSEESDQITSMKIRIEELEKSLSRENVNMEYLKNIVMKYMEYMYAGNLREATSLAYVIYTILDFTPEEIEVIRLARESSHIYSSVTGLFTVKSPGTGLSHNTIHTYEGRRRANLAKQRNDSEEEVKSQT</sequence>
<evidence type="ECO:0000256" key="1">
    <source>
        <dbReference type="SAM" id="Coils"/>
    </source>
</evidence>
<dbReference type="Proteomes" id="UP001162131">
    <property type="component" value="Unassembled WGS sequence"/>
</dbReference>
<keyword evidence="4" id="KW-1185">Reference proteome</keyword>
<feature type="coiled-coil region" evidence="1">
    <location>
        <begin position="298"/>
        <end position="325"/>
    </location>
</feature>
<feature type="domain" description="GRIP" evidence="2">
    <location>
        <begin position="312"/>
        <end position="365"/>
    </location>
</feature>
<keyword evidence="1" id="KW-0175">Coiled coil</keyword>
<dbReference type="Pfam" id="PF01465">
    <property type="entry name" value="GRIP"/>
    <property type="match status" value="1"/>
</dbReference>
<reference evidence="3" key="1">
    <citation type="submission" date="2021-09" db="EMBL/GenBank/DDBJ databases">
        <authorList>
            <consortium name="AG Swart"/>
            <person name="Singh M."/>
            <person name="Singh A."/>
            <person name="Seah K."/>
            <person name="Emmerich C."/>
        </authorList>
    </citation>
    <scope>NUCLEOTIDE SEQUENCE</scope>
    <source>
        <strain evidence="3">ATCC30299</strain>
    </source>
</reference>
<evidence type="ECO:0000313" key="3">
    <source>
        <dbReference type="EMBL" id="CAG9323148.1"/>
    </source>
</evidence>
<evidence type="ECO:0000313" key="4">
    <source>
        <dbReference type="Proteomes" id="UP001162131"/>
    </source>
</evidence>
<dbReference type="PROSITE" id="PS50913">
    <property type="entry name" value="GRIP"/>
    <property type="match status" value="1"/>
</dbReference>
<evidence type="ECO:0000259" key="2">
    <source>
        <dbReference type="PROSITE" id="PS50913"/>
    </source>
</evidence>
<dbReference type="SMART" id="SM00755">
    <property type="entry name" value="Grip"/>
    <property type="match status" value="1"/>
</dbReference>
<feature type="coiled-coil region" evidence="1">
    <location>
        <begin position="7"/>
        <end position="41"/>
    </location>
</feature>
<comment type="caution">
    <text evidence="3">The sequence shown here is derived from an EMBL/GenBank/DDBJ whole genome shotgun (WGS) entry which is preliminary data.</text>
</comment>